<dbReference type="AlphaFoldDB" id="A0A164KFD7"/>
<organism evidence="1 2">
    <name type="scientific">Bacillus cereus</name>
    <dbReference type="NCBI Taxonomy" id="1396"/>
    <lineage>
        <taxon>Bacteria</taxon>
        <taxon>Bacillati</taxon>
        <taxon>Bacillota</taxon>
        <taxon>Bacilli</taxon>
        <taxon>Bacillales</taxon>
        <taxon>Bacillaceae</taxon>
        <taxon>Bacillus</taxon>
        <taxon>Bacillus cereus group</taxon>
    </lineage>
</organism>
<reference evidence="1 2" key="1">
    <citation type="submission" date="2015-09" db="EMBL/GenBank/DDBJ databases">
        <title>Bacillus cereus food isolates.</title>
        <authorList>
            <person name="Boekhorst J."/>
        </authorList>
    </citation>
    <scope>NUCLEOTIDE SEQUENCE [LARGE SCALE GENOMIC DNA]</scope>
    <source>
        <strain evidence="1 2">B4088</strain>
    </source>
</reference>
<dbReference type="RefSeq" id="WP_063263557.1">
    <property type="nucleotide sequence ID" value="NZ_LJKE01000132.1"/>
</dbReference>
<dbReference type="Proteomes" id="UP000076482">
    <property type="component" value="Unassembled WGS sequence"/>
</dbReference>
<name>A0A164KFD7_BACCE</name>
<dbReference type="EMBL" id="LJKE01000132">
    <property type="protein sequence ID" value="KZD50181.1"/>
    <property type="molecule type" value="Genomic_DNA"/>
</dbReference>
<accession>A0A164KFD7</accession>
<protein>
    <submittedName>
        <fullName evidence="1">Uncharacterized protein</fullName>
    </submittedName>
</protein>
<comment type="caution">
    <text evidence="1">The sequence shown here is derived from an EMBL/GenBank/DDBJ whole genome shotgun (WGS) entry which is preliminary data.</text>
</comment>
<gene>
    <name evidence="1" type="ORF">B4088_6378</name>
</gene>
<evidence type="ECO:0000313" key="1">
    <source>
        <dbReference type="EMBL" id="KZD50181.1"/>
    </source>
</evidence>
<sequence>MIAKTKLINAVIDKISKTTLLEEIEKQTFGDIEDIVAYLFEQNFKNKDTKEELIKLKAYSFNRTKKRWAQNAIKDYDKKVKRKNKKELLSEYSLLRDYYDKNGEKLFQQQFNNHKSPESVIEERKQLLLEWSVSEEKSLSSYPYLHQKTKKQIENAILIDITMIIGMTLLSEERNSQTTNILVETPFSAIEHPIFGNTRGKVKFKKNTLEEKSENKEFYSGEYSLSDGTKYDVLVSKEYVQGLNNNVKDLDPVDYKIFLEVMNHRDEMFATQRTIFVKIGDLVKQLYNSDNSKNYEAITERLLKMGNFRLTSMSDDGQIRLVSVFSDVEITPQPGGNVIARIVVSDSITNDYIQRQTVLVYRDKVDTLSIDLAHLLVSILQKERMICFQTNKSYSINRDLLYFSGYIRFKKRTKAENIKEIEKALNEILDRKFIVKSYKRMRDKFQIEFYPIEEQEAKALSEYRYEFMPEFGLQTPLQ</sequence>
<proteinExistence type="predicted"/>
<dbReference type="PATRIC" id="fig|1396.535.peg.5622"/>
<evidence type="ECO:0000313" key="2">
    <source>
        <dbReference type="Proteomes" id="UP000076482"/>
    </source>
</evidence>